<dbReference type="PANTHER" id="PTHR31214">
    <property type="entry name" value="PROTEIN FAM221A-RELATED"/>
    <property type="match status" value="1"/>
</dbReference>
<dbReference type="Pfam" id="PF14753">
    <property type="entry name" value="FAM221"/>
    <property type="match status" value="1"/>
</dbReference>
<keyword evidence="4" id="KW-1185">Reference proteome</keyword>
<sequence>MSDNVATATEHVDAYFEYTRIVGEDDNGRPFTEQEFEAYKKRVTPMRLNNRIYVAYCNPQYIECVQVGPETQCFCQHKYIQHKTDFEEIPAKRPIEQKCKNCACKSFRLMPKFTAIPARCHCKHEPSNHSVIIPNKCEKAGCNCQSYRTSATCMCGIPDSEHFMLSETKMERKQRGMPIGRPTIYQAMGGLTGFNSLAPGQIRMDRTGAGQALTEEEINAPISSQNHPFLRAFAEVLEPQGECRI</sequence>
<evidence type="ECO:0000313" key="3">
    <source>
        <dbReference type="EMBL" id="KAL3319150.1"/>
    </source>
</evidence>
<dbReference type="InterPro" id="IPR026755">
    <property type="entry name" value="Fam221a/b"/>
</dbReference>
<gene>
    <name evidence="3" type="ORF">Ciccas_002187</name>
</gene>
<proteinExistence type="inferred from homology"/>
<organism evidence="3 4">
    <name type="scientific">Cichlidogyrus casuarinus</name>
    <dbReference type="NCBI Taxonomy" id="1844966"/>
    <lineage>
        <taxon>Eukaryota</taxon>
        <taxon>Metazoa</taxon>
        <taxon>Spiralia</taxon>
        <taxon>Lophotrochozoa</taxon>
        <taxon>Platyhelminthes</taxon>
        <taxon>Monogenea</taxon>
        <taxon>Monopisthocotylea</taxon>
        <taxon>Dactylogyridea</taxon>
        <taxon>Ancyrocephalidae</taxon>
        <taxon>Cichlidogyrus</taxon>
    </lineage>
</organism>
<reference evidence="3 4" key="1">
    <citation type="submission" date="2024-11" db="EMBL/GenBank/DDBJ databases">
        <title>Adaptive evolution of stress response genes in parasites aligns with host niche diversity.</title>
        <authorList>
            <person name="Hahn C."/>
            <person name="Resl P."/>
        </authorList>
    </citation>
    <scope>NUCLEOTIDE SEQUENCE [LARGE SCALE GENOMIC DNA]</scope>
    <source>
        <strain evidence="3">EGGRZ-B1_66</strain>
        <tissue evidence="3">Body</tissue>
    </source>
</reference>
<dbReference type="Proteomes" id="UP001626550">
    <property type="component" value="Unassembled WGS sequence"/>
</dbReference>
<evidence type="ECO:0000256" key="1">
    <source>
        <dbReference type="ARBA" id="ARBA00011026"/>
    </source>
</evidence>
<dbReference type="AlphaFoldDB" id="A0ABD2QHX6"/>
<protein>
    <recommendedName>
        <fullName evidence="2">Protein FAM221A</fullName>
    </recommendedName>
</protein>
<evidence type="ECO:0000313" key="4">
    <source>
        <dbReference type="Proteomes" id="UP001626550"/>
    </source>
</evidence>
<accession>A0ABD2QHX6</accession>
<dbReference type="PANTHER" id="PTHR31214:SF2">
    <property type="entry name" value="PROTEIN FAM221A"/>
    <property type="match status" value="1"/>
</dbReference>
<comment type="caution">
    <text evidence="3">The sequence shown here is derived from an EMBL/GenBank/DDBJ whole genome shotgun (WGS) entry which is preliminary data.</text>
</comment>
<name>A0ABD2QHX6_9PLAT</name>
<dbReference type="EMBL" id="JBJKFK010000166">
    <property type="protein sequence ID" value="KAL3319150.1"/>
    <property type="molecule type" value="Genomic_DNA"/>
</dbReference>
<evidence type="ECO:0000256" key="2">
    <source>
        <dbReference type="ARBA" id="ARBA00039630"/>
    </source>
</evidence>
<comment type="similarity">
    <text evidence="1">Belongs to the FAM221 family.</text>
</comment>